<protein>
    <submittedName>
        <fullName evidence="2">Helix-turn-helix domain-containing protein</fullName>
    </submittedName>
</protein>
<dbReference type="AlphaFoldDB" id="A0A8J7LCF5"/>
<dbReference type="Pfam" id="PF12728">
    <property type="entry name" value="HTH_17"/>
    <property type="match status" value="1"/>
</dbReference>
<gene>
    <name evidence="2" type="ORF">I8748_32090</name>
</gene>
<evidence type="ECO:0000259" key="1">
    <source>
        <dbReference type="Pfam" id="PF12728"/>
    </source>
</evidence>
<dbReference type="Gene3D" id="1.10.1660.10">
    <property type="match status" value="1"/>
</dbReference>
<sequence length="176" mass="19764">MDKKQAAEFLGVSTRTIENYAKEGKISVTYIPDKNGKRAEYKESELQRLKEELQTPIHRSVVAPNGIEIADSEVFGGLAKLPSTRIAELLEAISQAQGVALLWNKLVWDLDEAATASGYSRYRLRSAIALGALKAKKVGRGWKVRPQDLREYTNWLFGDDNEEADQNRNRMAGIRN</sequence>
<comment type="caution">
    <text evidence="2">The sequence shown here is derived from an EMBL/GenBank/DDBJ whole genome shotgun (WGS) entry which is preliminary data.</text>
</comment>
<evidence type="ECO:0000313" key="3">
    <source>
        <dbReference type="Proteomes" id="UP000632766"/>
    </source>
</evidence>
<reference evidence="2 3" key="1">
    <citation type="journal article" date="2021" name="Int. J. Syst. Evol. Microbiol.">
        <title>Amazonocrinis nigriterrae gen. nov., sp. nov., Atlanticothrix silvestris gen. nov., sp. nov. and Dendronalium phyllosphericum gen. nov., sp. nov., nostocacean cyanobacteria from Brazilian environments.</title>
        <authorList>
            <person name="Alvarenga D.O."/>
            <person name="Andreote A.P.D."/>
            <person name="Branco L.H.Z."/>
            <person name="Delbaje E."/>
            <person name="Cruz R.B."/>
            <person name="Varani A.M."/>
            <person name="Fiore M.F."/>
        </authorList>
    </citation>
    <scope>NUCLEOTIDE SEQUENCE [LARGE SCALE GENOMIC DNA]</scope>
    <source>
        <strain evidence="2 3">CENA67</strain>
    </source>
</reference>
<proteinExistence type="predicted"/>
<dbReference type="Proteomes" id="UP000632766">
    <property type="component" value="Unassembled WGS sequence"/>
</dbReference>
<accession>A0A8J7LCF5</accession>
<dbReference type="InterPro" id="IPR009061">
    <property type="entry name" value="DNA-bd_dom_put_sf"/>
</dbReference>
<feature type="domain" description="Helix-turn-helix" evidence="1">
    <location>
        <begin position="4"/>
        <end position="52"/>
    </location>
</feature>
<name>A0A8J7LCF5_9NOST</name>
<organism evidence="2 3">
    <name type="scientific">Amazonocrinis nigriterrae CENA67</name>
    <dbReference type="NCBI Taxonomy" id="2794033"/>
    <lineage>
        <taxon>Bacteria</taxon>
        <taxon>Bacillati</taxon>
        <taxon>Cyanobacteriota</taxon>
        <taxon>Cyanophyceae</taxon>
        <taxon>Nostocales</taxon>
        <taxon>Nostocaceae</taxon>
        <taxon>Amazonocrinis</taxon>
        <taxon>Amazonocrinis nigriterrae</taxon>
    </lineage>
</organism>
<dbReference type="SUPFAM" id="SSF46955">
    <property type="entry name" value="Putative DNA-binding domain"/>
    <property type="match status" value="1"/>
</dbReference>
<dbReference type="EMBL" id="JAECZC010000102">
    <property type="protein sequence ID" value="MBH8566740.1"/>
    <property type="molecule type" value="Genomic_DNA"/>
</dbReference>
<dbReference type="RefSeq" id="WP_198128474.1">
    <property type="nucleotide sequence ID" value="NZ_JAECZC010000102.1"/>
</dbReference>
<dbReference type="InterPro" id="IPR041657">
    <property type="entry name" value="HTH_17"/>
</dbReference>
<evidence type="ECO:0000313" key="2">
    <source>
        <dbReference type="EMBL" id="MBH8566740.1"/>
    </source>
</evidence>
<keyword evidence="3" id="KW-1185">Reference proteome</keyword>